<dbReference type="Proteomes" id="UP000230233">
    <property type="component" value="Chromosome V"/>
</dbReference>
<name>A0A2G5TSY3_9PELO</name>
<evidence type="ECO:0000259" key="2">
    <source>
        <dbReference type="Pfam" id="PF04435"/>
    </source>
</evidence>
<protein>
    <recommendedName>
        <fullName evidence="2">SPK domain-containing protein</fullName>
    </recommendedName>
</protein>
<feature type="region of interest" description="Disordered" evidence="1">
    <location>
        <begin position="120"/>
        <end position="330"/>
    </location>
</feature>
<feature type="domain" description="SPK" evidence="2">
    <location>
        <begin position="10"/>
        <end position="109"/>
    </location>
</feature>
<gene>
    <name evidence="3" type="primary">Cnig_chr_V.g21662</name>
    <name evidence="3" type="ORF">B9Z55_021662</name>
</gene>
<accession>A0A2G5TSY3</accession>
<feature type="compositionally biased region" description="Polar residues" evidence="1">
    <location>
        <begin position="297"/>
        <end position="311"/>
    </location>
</feature>
<dbReference type="Pfam" id="PF04435">
    <property type="entry name" value="SPK"/>
    <property type="match status" value="1"/>
</dbReference>
<proteinExistence type="predicted"/>
<reference evidence="4" key="1">
    <citation type="submission" date="2017-10" db="EMBL/GenBank/DDBJ databases">
        <title>Rapid genome shrinkage in a self-fertile nematode reveals novel sperm competition proteins.</title>
        <authorList>
            <person name="Yin D."/>
            <person name="Schwarz E.M."/>
            <person name="Thomas C.G."/>
            <person name="Felde R.L."/>
            <person name="Korf I.F."/>
            <person name="Cutter A.D."/>
            <person name="Schartner C.M."/>
            <person name="Ralston E.J."/>
            <person name="Meyer B.J."/>
            <person name="Haag E.S."/>
        </authorList>
    </citation>
    <scope>NUCLEOTIDE SEQUENCE [LARGE SCALE GENOMIC DNA]</scope>
    <source>
        <strain evidence="4">JU1422</strain>
    </source>
</reference>
<dbReference type="InterPro" id="IPR006570">
    <property type="entry name" value="SPK_dom"/>
</dbReference>
<evidence type="ECO:0000313" key="3">
    <source>
        <dbReference type="EMBL" id="PIC30415.1"/>
    </source>
</evidence>
<keyword evidence="4" id="KW-1185">Reference proteome</keyword>
<sequence>MTVDNTHFKKFVIQKAQESKEKILHVKICEIYKENHGTSSVRAVNDRFKRIMAKLDTWEEPLLVKIQVIFVYNLEVSEAIERQIKQHPTYRYSMVNGKLASFCSGDGQLTLGSFRETQRQKRARLSNVAQEEELPELPEPKRRDTRGARSREEAPDNASGAVGPRSHDQEGVRGQRRGSRDVRVGSRARVAPENEPAGPEEVVRAPEGPPANREPEDAPENDQEALPKDQVAGPDNAPRDAPEDPNALVAPENAPDGPRHRQNGSLVADGQMMVAGEIVVKTEAPETDDRNPEEPGPSTSGGAQRRQNQPPRLNGEASESETMDTKPYVQRPIKQEPAIEEEPDDCMIVNTVAKTMEVRKFAKGLEVFSQAYNMHQLKEQANILANEIPTAKKMEIQDFEEQMEYMLSKFEEAKSTTCPDGKLLSMVLRELEFIFLGQVGLDFVKKTSEKIEEMRRKAEEEQSKIPDIVIKERLESLLRLCAAHGHVDVPRL</sequence>
<comment type="caution">
    <text evidence="3">The sequence shown here is derived from an EMBL/GenBank/DDBJ whole genome shotgun (WGS) entry which is preliminary data.</text>
</comment>
<feature type="compositionally biased region" description="Basic and acidic residues" evidence="1">
    <location>
        <begin position="283"/>
        <end position="293"/>
    </location>
</feature>
<dbReference type="AlphaFoldDB" id="A0A2G5TSY3"/>
<dbReference type="EMBL" id="PDUG01000005">
    <property type="protein sequence ID" value="PIC30415.1"/>
    <property type="molecule type" value="Genomic_DNA"/>
</dbReference>
<organism evidence="3 4">
    <name type="scientific">Caenorhabditis nigoni</name>
    <dbReference type="NCBI Taxonomy" id="1611254"/>
    <lineage>
        <taxon>Eukaryota</taxon>
        <taxon>Metazoa</taxon>
        <taxon>Ecdysozoa</taxon>
        <taxon>Nematoda</taxon>
        <taxon>Chromadorea</taxon>
        <taxon>Rhabditida</taxon>
        <taxon>Rhabditina</taxon>
        <taxon>Rhabditomorpha</taxon>
        <taxon>Rhabditoidea</taxon>
        <taxon>Rhabditidae</taxon>
        <taxon>Peloderinae</taxon>
        <taxon>Caenorhabditis</taxon>
    </lineage>
</organism>
<evidence type="ECO:0000313" key="4">
    <source>
        <dbReference type="Proteomes" id="UP000230233"/>
    </source>
</evidence>
<feature type="compositionally biased region" description="Basic and acidic residues" evidence="1">
    <location>
        <begin position="165"/>
        <end position="184"/>
    </location>
</feature>
<evidence type="ECO:0000256" key="1">
    <source>
        <dbReference type="SAM" id="MobiDB-lite"/>
    </source>
</evidence>
<feature type="compositionally biased region" description="Basic and acidic residues" evidence="1">
    <location>
        <begin position="138"/>
        <end position="154"/>
    </location>
</feature>